<dbReference type="SUPFAM" id="SSF46626">
    <property type="entry name" value="Cytochrome c"/>
    <property type="match status" value="1"/>
</dbReference>
<feature type="domain" description="Cytochrome c" evidence="7">
    <location>
        <begin position="70"/>
        <end position="157"/>
    </location>
</feature>
<dbReference type="PANTHER" id="PTHR35008:SF8">
    <property type="entry name" value="ALCOHOL DEHYDROGENASE CYTOCHROME C SUBUNIT"/>
    <property type="match status" value="1"/>
</dbReference>
<evidence type="ECO:0000256" key="6">
    <source>
        <dbReference type="SAM" id="SignalP"/>
    </source>
</evidence>
<evidence type="ECO:0000256" key="2">
    <source>
        <dbReference type="ARBA" id="ARBA00022723"/>
    </source>
</evidence>
<evidence type="ECO:0000256" key="3">
    <source>
        <dbReference type="ARBA" id="ARBA00023004"/>
    </source>
</evidence>
<feature type="chain" id="PRO_5016595328" evidence="6">
    <location>
        <begin position="37"/>
        <end position="210"/>
    </location>
</feature>
<evidence type="ECO:0000313" key="8">
    <source>
        <dbReference type="EMBL" id="HBP29882.1"/>
    </source>
</evidence>
<dbReference type="GO" id="GO:0046872">
    <property type="term" value="F:metal ion binding"/>
    <property type="evidence" value="ECO:0007669"/>
    <property type="project" value="UniProtKB-KW"/>
</dbReference>
<keyword evidence="3 4" id="KW-0408">Iron</keyword>
<name>A0A356LG46_9BURK</name>
<evidence type="ECO:0000256" key="4">
    <source>
        <dbReference type="PROSITE-ProRule" id="PRU00433"/>
    </source>
</evidence>
<reference evidence="8 9" key="1">
    <citation type="journal article" date="2018" name="Nat. Biotechnol.">
        <title>A standardized bacterial taxonomy based on genome phylogeny substantially revises the tree of life.</title>
        <authorList>
            <person name="Parks D.H."/>
            <person name="Chuvochina M."/>
            <person name="Waite D.W."/>
            <person name="Rinke C."/>
            <person name="Skarshewski A."/>
            <person name="Chaumeil P.A."/>
            <person name="Hugenholtz P."/>
        </authorList>
    </citation>
    <scope>NUCLEOTIDE SEQUENCE [LARGE SCALE GENOMIC DNA]</scope>
    <source>
        <strain evidence="8">UBA10707</strain>
    </source>
</reference>
<dbReference type="Proteomes" id="UP000264036">
    <property type="component" value="Unassembled WGS sequence"/>
</dbReference>
<evidence type="ECO:0000256" key="1">
    <source>
        <dbReference type="ARBA" id="ARBA00022617"/>
    </source>
</evidence>
<sequence>MHALKTSLAGTYAARHAVALLACVALLGATAGAAHAEQKFGFGHPVTPEEIVAWDINVFADGRNLPDGSGTVTQGGAIYAQQCASCHGSKGEGGSGDKLVGGIGKLASGKPVKTVGSYWPYAPTLFDYIRRAMPLTAPQSLNNEQVYAVTAYLLHLNGLVEQDARLDAKSLAAIKMPNRDGFVPDPRPDVPQTPGSTDKPASDKTATQSQ</sequence>
<feature type="region of interest" description="Disordered" evidence="5">
    <location>
        <begin position="177"/>
        <end position="210"/>
    </location>
</feature>
<dbReference type="Gene3D" id="1.10.760.10">
    <property type="entry name" value="Cytochrome c-like domain"/>
    <property type="match status" value="1"/>
</dbReference>
<comment type="caution">
    <text evidence="8">The sequence shown here is derived from an EMBL/GenBank/DDBJ whole genome shotgun (WGS) entry which is preliminary data.</text>
</comment>
<keyword evidence="2 4" id="KW-0479">Metal-binding</keyword>
<organism evidence="8 9">
    <name type="scientific">Advenella kashmirensis</name>
    <dbReference type="NCBI Taxonomy" id="310575"/>
    <lineage>
        <taxon>Bacteria</taxon>
        <taxon>Pseudomonadati</taxon>
        <taxon>Pseudomonadota</taxon>
        <taxon>Betaproteobacteria</taxon>
        <taxon>Burkholderiales</taxon>
        <taxon>Alcaligenaceae</taxon>
    </lineage>
</organism>
<evidence type="ECO:0000256" key="5">
    <source>
        <dbReference type="SAM" id="MobiDB-lite"/>
    </source>
</evidence>
<dbReference type="PANTHER" id="PTHR35008">
    <property type="entry name" value="BLL4482 PROTEIN-RELATED"/>
    <property type="match status" value="1"/>
</dbReference>
<keyword evidence="1 4" id="KW-0349">Heme</keyword>
<gene>
    <name evidence="8" type="ORF">DD666_10755</name>
</gene>
<keyword evidence="6" id="KW-0732">Signal</keyword>
<accession>A0A356LG46</accession>
<evidence type="ECO:0000259" key="7">
    <source>
        <dbReference type="PROSITE" id="PS51007"/>
    </source>
</evidence>
<dbReference type="EMBL" id="DOEK01000028">
    <property type="protein sequence ID" value="HBP29882.1"/>
    <property type="molecule type" value="Genomic_DNA"/>
</dbReference>
<dbReference type="Pfam" id="PF13442">
    <property type="entry name" value="Cytochrome_CBB3"/>
    <property type="match status" value="1"/>
</dbReference>
<dbReference type="GO" id="GO:0009055">
    <property type="term" value="F:electron transfer activity"/>
    <property type="evidence" value="ECO:0007669"/>
    <property type="project" value="InterPro"/>
</dbReference>
<dbReference type="GO" id="GO:0020037">
    <property type="term" value="F:heme binding"/>
    <property type="evidence" value="ECO:0007669"/>
    <property type="project" value="InterPro"/>
</dbReference>
<dbReference type="InterPro" id="IPR051459">
    <property type="entry name" value="Cytochrome_c-type_DH"/>
</dbReference>
<dbReference type="PROSITE" id="PS51007">
    <property type="entry name" value="CYTC"/>
    <property type="match status" value="1"/>
</dbReference>
<protein>
    <submittedName>
        <fullName evidence="8">Cytochrome C</fullName>
    </submittedName>
</protein>
<proteinExistence type="predicted"/>
<dbReference type="InterPro" id="IPR036909">
    <property type="entry name" value="Cyt_c-like_dom_sf"/>
</dbReference>
<dbReference type="InterPro" id="IPR009056">
    <property type="entry name" value="Cyt_c-like_dom"/>
</dbReference>
<dbReference type="AlphaFoldDB" id="A0A356LG46"/>
<feature type="signal peptide" evidence="6">
    <location>
        <begin position="1"/>
        <end position="36"/>
    </location>
</feature>
<evidence type="ECO:0000313" key="9">
    <source>
        <dbReference type="Proteomes" id="UP000264036"/>
    </source>
</evidence>